<keyword evidence="2" id="KW-0997">Cell inner membrane</keyword>
<keyword evidence="3" id="KW-0812">Transmembrane</keyword>
<dbReference type="EMBL" id="FOLY01000006">
    <property type="protein sequence ID" value="SFC81233.1"/>
    <property type="molecule type" value="Genomic_DNA"/>
</dbReference>
<protein>
    <submittedName>
        <fullName evidence="6">Lipopolysaccharide export system protein LptC</fullName>
    </submittedName>
</protein>
<dbReference type="GO" id="GO:0005886">
    <property type="term" value="C:plasma membrane"/>
    <property type="evidence" value="ECO:0007669"/>
    <property type="project" value="InterPro"/>
</dbReference>
<dbReference type="OrthoDB" id="6118108at2"/>
<evidence type="ECO:0000256" key="3">
    <source>
        <dbReference type="ARBA" id="ARBA00022692"/>
    </source>
</evidence>
<reference evidence="7" key="1">
    <citation type="submission" date="2016-10" db="EMBL/GenBank/DDBJ databases">
        <authorList>
            <person name="Varghese N."/>
            <person name="Submissions S."/>
        </authorList>
    </citation>
    <scope>NUCLEOTIDE SEQUENCE [LARGE SCALE GENOMIC DNA]</scope>
    <source>
        <strain evidence="7">DSM 23439</strain>
    </source>
</reference>
<evidence type="ECO:0000256" key="4">
    <source>
        <dbReference type="ARBA" id="ARBA00022989"/>
    </source>
</evidence>
<dbReference type="PANTHER" id="PTHR37481:SF1">
    <property type="entry name" value="LIPOPOLYSACCHARIDE EXPORT SYSTEM PROTEIN LPTC"/>
    <property type="match status" value="1"/>
</dbReference>
<dbReference type="RefSeq" id="WP_090135307.1">
    <property type="nucleotide sequence ID" value="NZ_FOLY01000006.1"/>
</dbReference>
<evidence type="ECO:0000256" key="1">
    <source>
        <dbReference type="ARBA" id="ARBA00022475"/>
    </source>
</evidence>
<dbReference type="AlphaFoldDB" id="A0A1I1MEZ8"/>
<dbReference type="GO" id="GO:0030288">
    <property type="term" value="C:outer membrane-bounded periplasmic space"/>
    <property type="evidence" value="ECO:0007669"/>
    <property type="project" value="TreeGrafter"/>
</dbReference>
<evidence type="ECO:0000256" key="5">
    <source>
        <dbReference type="ARBA" id="ARBA00023136"/>
    </source>
</evidence>
<evidence type="ECO:0000313" key="6">
    <source>
        <dbReference type="EMBL" id="SFC81233.1"/>
    </source>
</evidence>
<organism evidence="6 7">
    <name type="scientific">Kushneria avicenniae</name>
    <dbReference type="NCBI Taxonomy" id="402385"/>
    <lineage>
        <taxon>Bacteria</taxon>
        <taxon>Pseudomonadati</taxon>
        <taxon>Pseudomonadota</taxon>
        <taxon>Gammaproteobacteria</taxon>
        <taxon>Oceanospirillales</taxon>
        <taxon>Halomonadaceae</taxon>
        <taxon>Kushneria</taxon>
    </lineage>
</organism>
<dbReference type="InterPro" id="IPR052363">
    <property type="entry name" value="LPS_export_LptC"/>
</dbReference>
<dbReference type="InterPro" id="IPR010664">
    <property type="entry name" value="LipoPS_assembly_LptC-rel"/>
</dbReference>
<evidence type="ECO:0000313" key="7">
    <source>
        <dbReference type="Proteomes" id="UP000199046"/>
    </source>
</evidence>
<gene>
    <name evidence="6" type="ORF">SAMN05421848_2837</name>
</gene>
<dbReference type="PANTHER" id="PTHR37481">
    <property type="entry name" value="LIPOPOLYSACCHARIDE EXPORT SYSTEM PROTEIN LPTC"/>
    <property type="match status" value="1"/>
</dbReference>
<keyword evidence="7" id="KW-1185">Reference proteome</keyword>
<dbReference type="InterPro" id="IPR026265">
    <property type="entry name" value="LptC"/>
</dbReference>
<dbReference type="GO" id="GO:0015221">
    <property type="term" value="F:lipopolysaccharide transmembrane transporter activity"/>
    <property type="evidence" value="ECO:0007669"/>
    <property type="project" value="InterPro"/>
</dbReference>
<dbReference type="Proteomes" id="UP000199046">
    <property type="component" value="Unassembled WGS sequence"/>
</dbReference>
<dbReference type="NCBIfam" id="TIGR04409">
    <property type="entry name" value="LptC_YrbK"/>
    <property type="match status" value="1"/>
</dbReference>
<keyword evidence="1" id="KW-1003">Cell membrane</keyword>
<proteinExistence type="predicted"/>
<keyword evidence="5" id="KW-0472">Membrane</keyword>
<dbReference type="STRING" id="402385.SAMN05421848_2837"/>
<dbReference type="GO" id="GO:0017089">
    <property type="term" value="F:glycolipid transfer activity"/>
    <property type="evidence" value="ECO:0007669"/>
    <property type="project" value="TreeGrafter"/>
</dbReference>
<dbReference type="Gene3D" id="2.60.450.10">
    <property type="entry name" value="Lipopolysaccharide (LPS) transport protein A like domain"/>
    <property type="match status" value="1"/>
</dbReference>
<keyword evidence="4" id="KW-1133">Transmembrane helix</keyword>
<name>A0A1I1MEZ8_9GAMM</name>
<accession>A0A1I1MEZ8</accession>
<evidence type="ECO:0000256" key="2">
    <source>
        <dbReference type="ARBA" id="ARBA00022519"/>
    </source>
</evidence>
<dbReference type="Pfam" id="PF06835">
    <property type="entry name" value="LptC"/>
    <property type="match status" value="1"/>
</dbReference>
<sequence length="196" mass="21782">MALRDRLPSGRTRTRLGILVLVLALGGVLTLIDQRNTLMAPGPAPDSEAGVPDYYLEGVSYTRFNEQGRTAQTMESPRVSHTPEDDVTRAVTPHFTLLGDDGNRWTADGERATLGPGANTFELAGNAILRQPADGWQLETDVLHYDVPSQHAWSDSEAVFTRNEQRTRGDRFDGWVNEDRMTLEGNVQGFHPPIRR</sequence>